<feature type="transmembrane region" description="Helical" evidence="1">
    <location>
        <begin position="20"/>
        <end position="42"/>
    </location>
</feature>
<keyword evidence="1" id="KW-0812">Transmembrane</keyword>
<keyword evidence="1" id="KW-1133">Transmembrane helix</keyword>
<feature type="non-terminal residue" evidence="2">
    <location>
        <position position="58"/>
    </location>
</feature>
<dbReference type="InterPro" id="IPR006311">
    <property type="entry name" value="TAT_signal"/>
</dbReference>
<sequence>MPQTDDAPLPPPWLDRRGMLRGMGAMGMAMSALGVASCATGADFAPVDRLLHGAAQRG</sequence>
<dbReference type="Proteomes" id="UP000534870">
    <property type="component" value="Unassembled WGS sequence"/>
</dbReference>
<comment type="caution">
    <text evidence="2">The sequence shown here is derived from an EMBL/GenBank/DDBJ whole genome shotgun (WGS) entry which is preliminary data.</text>
</comment>
<dbReference type="PROSITE" id="PS51318">
    <property type="entry name" value="TAT"/>
    <property type="match status" value="1"/>
</dbReference>
<evidence type="ECO:0000256" key="1">
    <source>
        <dbReference type="SAM" id="Phobius"/>
    </source>
</evidence>
<protein>
    <submittedName>
        <fullName evidence="2">Uncharacterized protein</fullName>
    </submittedName>
</protein>
<evidence type="ECO:0000313" key="3">
    <source>
        <dbReference type="Proteomes" id="UP000534870"/>
    </source>
</evidence>
<reference evidence="2 3" key="1">
    <citation type="submission" date="2020-06" db="EMBL/GenBank/DDBJ databases">
        <title>Description of novel acetic acid bacteria.</title>
        <authorList>
            <person name="Sombolestani A."/>
        </authorList>
    </citation>
    <scope>NUCLEOTIDE SEQUENCE [LARGE SCALE GENOMIC DNA]</scope>
    <source>
        <strain evidence="2 3">LMG 31431</strain>
    </source>
</reference>
<dbReference type="AlphaFoldDB" id="A0A7Y7M8U0"/>
<proteinExistence type="predicted"/>
<organism evidence="2 3">
    <name type="scientific">Nguyenibacter vanlangensis</name>
    <dbReference type="NCBI Taxonomy" id="1216886"/>
    <lineage>
        <taxon>Bacteria</taxon>
        <taxon>Pseudomonadati</taxon>
        <taxon>Pseudomonadota</taxon>
        <taxon>Alphaproteobacteria</taxon>
        <taxon>Acetobacterales</taxon>
        <taxon>Acetobacteraceae</taxon>
        <taxon>Nguyenibacter</taxon>
    </lineage>
</organism>
<keyword evidence="1" id="KW-0472">Membrane</keyword>
<gene>
    <name evidence="2" type="ORF">HUK84_19385</name>
</gene>
<accession>A0A7Y7M8U0</accession>
<evidence type="ECO:0000313" key="2">
    <source>
        <dbReference type="EMBL" id="NVN13271.1"/>
    </source>
</evidence>
<dbReference type="EMBL" id="JABXXP010000824">
    <property type="protein sequence ID" value="NVN13271.1"/>
    <property type="molecule type" value="Genomic_DNA"/>
</dbReference>
<name>A0A7Y7M8U0_9PROT</name>